<accession>C1MZY8</accession>
<reference evidence="3 4" key="1">
    <citation type="journal article" date="2009" name="Science">
        <title>Green evolution and dynamic adaptations revealed by genomes of the marine picoeukaryotes Micromonas.</title>
        <authorList>
            <person name="Worden A.Z."/>
            <person name="Lee J.H."/>
            <person name="Mock T."/>
            <person name="Rouze P."/>
            <person name="Simmons M.P."/>
            <person name="Aerts A.L."/>
            <person name="Allen A.E."/>
            <person name="Cuvelier M.L."/>
            <person name="Derelle E."/>
            <person name="Everett M.V."/>
            <person name="Foulon E."/>
            <person name="Grimwood J."/>
            <person name="Gundlach H."/>
            <person name="Henrissat B."/>
            <person name="Napoli C."/>
            <person name="McDonald S.M."/>
            <person name="Parker M.S."/>
            <person name="Rombauts S."/>
            <person name="Salamov A."/>
            <person name="Von Dassow P."/>
            <person name="Badger J.H."/>
            <person name="Coutinho P.M."/>
            <person name="Demir E."/>
            <person name="Dubchak I."/>
            <person name="Gentemann C."/>
            <person name="Eikrem W."/>
            <person name="Gready J.E."/>
            <person name="John U."/>
            <person name="Lanier W."/>
            <person name="Lindquist E.A."/>
            <person name="Lucas S."/>
            <person name="Mayer K.F."/>
            <person name="Moreau H."/>
            <person name="Not F."/>
            <person name="Otillar R."/>
            <person name="Panaud O."/>
            <person name="Pangilinan J."/>
            <person name="Paulsen I."/>
            <person name="Piegu B."/>
            <person name="Poliakov A."/>
            <person name="Robbens S."/>
            <person name="Schmutz J."/>
            <person name="Toulza E."/>
            <person name="Wyss T."/>
            <person name="Zelensky A."/>
            <person name="Zhou K."/>
            <person name="Armbrust E.V."/>
            <person name="Bhattacharya D."/>
            <person name="Goodenough U.W."/>
            <person name="Van de Peer Y."/>
            <person name="Grigoriev I.V."/>
        </authorList>
    </citation>
    <scope>NUCLEOTIDE SEQUENCE [LARGE SCALE GENOMIC DNA]</scope>
    <source>
        <strain evidence="3 4">CCMP1545</strain>
    </source>
</reference>
<dbReference type="GeneID" id="9686475"/>
<dbReference type="KEGG" id="mpp:MICPUCDRAFT_60905"/>
<gene>
    <name evidence="3" type="ORF">MICPUCDRAFT_60905</name>
</gene>
<keyword evidence="4" id="KW-1185">Reference proteome</keyword>
<dbReference type="Proteomes" id="UP000001876">
    <property type="component" value="Unassembled WGS sequence"/>
</dbReference>
<dbReference type="OMA" id="TFRSWLW"/>
<dbReference type="Gene3D" id="3.90.1410.10">
    <property type="entry name" value="set domain protein methyltransferase, domain 1"/>
    <property type="match status" value="1"/>
</dbReference>
<evidence type="ECO:0000259" key="2">
    <source>
        <dbReference type="PROSITE" id="PS50280"/>
    </source>
</evidence>
<dbReference type="OrthoDB" id="497755at2759"/>
<feature type="region of interest" description="Disordered" evidence="1">
    <location>
        <begin position="231"/>
        <end position="253"/>
    </location>
</feature>
<dbReference type="InterPro" id="IPR001214">
    <property type="entry name" value="SET_dom"/>
</dbReference>
<dbReference type="PANTHER" id="PTHR13271">
    <property type="entry name" value="UNCHARACTERIZED PUTATIVE METHYLTRANSFERASE"/>
    <property type="match status" value="1"/>
</dbReference>
<dbReference type="eggNOG" id="KOG1337">
    <property type="taxonomic scope" value="Eukaryota"/>
</dbReference>
<dbReference type="RefSeq" id="XP_003061302.1">
    <property type="nucleotide sequence ID" value="XM_003061256.1"/>
</dbReference>
<organism evidence="4">
    <name type="scientific">Micromonas pusilla (strain CCMP1545)</name>
    <name type="common">Picoplanktonic green alga</name>
    <dbReference type="NCBI Taxonomy" id="564608"/>
    <lineage>
        <taxon>Eukaryota</taxon>
        <taxon>Viridiplantae</taxon>
        <taxon>Chlorophyta</taxon>
        <taxon>Mamiellophyceae</taxon>
        <taxon>Mamiellales</taxon>
        <taxon>Mamiellaceae</taxon>
        <taxon>Micromonas</taxon>
    </lineage>
</organism>
<evidence type="ECO:0000313" key="4">
    <source>
        <dbReference type="Proteomes" id="UP000001876"/>
    </source>
</evidence>
<dbReference type="SUPFAM" id="SSF82199">
    <property type="entry name" value="SET domain"/>
    <property type="match status" value="1"/>
</dbReference>
<dbReference type="AlphaFoldDB" id="C1MZY8"/>
<feature type="domain" description="SET" evidence="2">
    <location>
        <begin position="32"/>
        <end position="294"/>
    </location>
</feature>
<dbReference type="PANTHER" id="PTHR13271:SF91">
    <property type="entry name" value="PROTEIN SET DOMAIN GROUP 40"/>
    <property type="match status" value="1"/>
</dbReference>
<feature type="compositionally biased region" description="Acidic residues" evidence="1">
    <location>
        <begin position="244"/>
        <end position="253"/>
    </location>
</feature>
<dbReference type="CDD" id="cd10527">
    <property type="entry name" value="SET_LSMT"/>
    <property type="match status" value="1"/>
</dbReference>
<dbReference type="EMBL" id="GG663743">
    <property type="protein sequence ID" value="EEH54952.1"/>
    <property type="molecule type" value="Genomic_DNA"/>
</dbReference>
<name>C1MZY8_MICPC</name>
<dbReference type="PROSITE" id="PS50280">
    <property type="entry name" value="SET"/>
    <property type="match status" value="1"/>
</dbReference>
<sequence>MATRTSIGASASMETRAPLAVDPRFWSWALKHGVEPRDCRPDFVGSAREGWRGVVATAPIAAGATLLRVPTALLMSGRTAAADDVLARALSEHHERDGEPPLTPTDRLAVHLLRELSRGAESFWHLYLRQLPRSYALTCGWTAAERNALQLPHAVDAADRSAAACRDAWARATPVMEKIGLPATYRSFGAWAWAAATISSRTVFVPFDAAGALCPVGDLFNYVPPTPPHVPKVVGTPLEGPSDERDDEEDDENDSYFLRRGVGGDGAWHEASDAWVFVARRDYRKGEEISLCYGQHTNLGLLTHYGFTMSHGENAHDEAPLVVDAKTLDVDFPAAVGDVGSYRNAHEICVFPRGGVSWSTLERLRLAAHATLVGKPPGKDVRERARRGEALGAACETLAHEAVVAAAAAALTSAPTTAAEDAEIVARMEAEGVELAANVDEPGGVARDGSLAEWARVKAGEEEEEEEAEGAAAASENMLLAVRWRLSYKRSVQAAYKLAAARVAEAARALEGGGASGAVGLRDLRIARPKTLRGGR</sequence>
<dbReference type="InterPro" id="IPR050600">
    <property type="entry name" value="SETD3_SETD6_MTase"/>
</dbReference>
<proteinExistence type="predicted"/>
<evidence type="ECO:0000256" key="1">
    <source>
        <dbReference type="SAM" id="MobiDB-lite"/>
    </source>
</evidence>
<dbReference type="InterPro" id="IPR046341">
    <property type="entry name" value="SET_dom_sf"/>
</dbReference>
<evidence type="ECO:0000313" key="3">
    <source>
        <dbReference type="EMBL" id="EEH54952.1"/>
    </source>
</evidence>
<dbReference type="GO" id="GO:0016279">
    <property type="term" value="F:protein-lysine N-methyltransferase activity"/>
    <property type="evidence" value="ECO:0007669"/>
    <property type="project" value="TreeGrafter"/>
</dbReference>
<protein>
    <submittedName>
        <fullName evidence="3">Set domain protein</fullName>
    </submittedName>
</protein>